<dbReference type="PROSITE" id="PS50294">
    <property type="entry name" value="WD_REPEATS_REGION"/>
    <property type="match status" value="1"/>
</dbReference>
<dbReference type="PROSITE" id="PS50082">
    <property type="entry name" value="WD_REPEATS_2"/>
    <property type="match status" value="1"/>
</dbReference>
<dbReference type="GO" id="GO:0061512">
    <property type="term" value="P:protein localization to cilium"/>
    <property type="evidence" value="ECO:0007669"/>
    <property type="project" value="TreeGrafter"/>
</dbReference>
<evidence type="ECO:0000256" key="2">
    <source>
        <dbReference type="ARBA" id="ARBA00022574"/>
    </source>
</evidence>
<dbReference type="InterPro" id="IPR057411">
    <property type="entry name" value="TPR_IFT122"/>
</dbReference>
<evidence type="ECO:0000256" key="7">
    <source>
        <dbReference type="SAM" id="MobiDB-lite"/>
    </source>
</evidence>
<dbReference type="GO" id="GO:0035721">
    <property type="term" value="P:intraciliary retrograde transport"/>
    <property type="evidence" value="ECO:0007669"/>
    <property type="project" value="TreeGrafter"/>
</dbReference>
<evidence type="ECO:0000256" key="3">
    <source>
        <dbReference type="ARBA" id="ARBA00022737"/>
    </source>
</evidence>
<evidence type="ECO:0000259" key="9">
    <source>
        <dbReference type="Pfam" id="PF23377"/>
    </source>
</evidence>
<dbReference type="GO" id="GO:0030991">
    <property type="term" value="C:intraciliary transport particle A"/>
    <property type="evidence" value="ECO:0007669"/>
    <property type="project" value="TreeGrafter"/>
</dbReference>
<dbReference type="FunFam" id="2.130.10.10:FF:002179">
    <property type="entry name" value="Intraflagellar transport protein 122 homolog-like Protein"/>
    <property type="match status" value="1"/>
</dbReference>
<feature type="compositionally biased region" description="Polar residues" evidence="7">
    <location>
        <begin position="80"/>
        <end position="89"/>
    </location>
</feature>
<evidence type="ECO:0000256" key="4">
    <source>
        <dbReference type="ARBA" id="ARBA00023069"/>
    </source>
</evidence>
<feature type="compositionally biased region" description="Basic and acidic residues" evidence="7">
    <location>
        <begin position="107"/>
        <end position="125"/>
    </location>
</feature>
<dbReference type="Pfam" id="PF25144">
    <property type="entry name" value="Zn_ribbon_IFT122"/>
    <property type="match status" value="1"/>
</dbReference>
<evidence type="ECO:0000313" key="14">
    <source>
        <dbReference type="Proteomes" id="UP000709295"/>
    </source>
</evidence>
<feature type="domain" description="Intraflagellar transport protein 122 homolog TPR" evidence="12">
    <location>
        <begin position="1010"/>
        <end position="1414"/>
    </location>
</feature>
<feature type="region of interest" description="Disordered" evidence="7">
    <location>
        <begin position="1"/>
        <end position="40"/>
    </location>
</feature>
<evidence type="ECO:0000259" key="8">
    <source>
        <dbReference type="Pfam" id="PF01167"/>
    </source>
</evidence>
<keyword evidence="14" id="KW-1185">Reference proteome</keyword>
<gene>
    <name evidence="13" type="ORF">JG688_00010371</name>
</gene>
<dbReference type="Pfam" id="PF23381">
    <property type="entry name" value="Beta-prop_IFT122_1st"/>
    <property type="match status" value="2"/>
</dbReference>
<evidence type="ECO:0000256" key="5">
    <source>
        <dbReference type="ARBA" id="ARBA00023273"/>
    </source>
</evidence>
<evidence type="ECO:0000259" key="12">
    <source>
        <dbReference type="Pfam" id="PF25295"/>
    </source>
</evidence>
<dbReference type="Pfam" id="PF25295">
    <property type="entry name" value="TPR_IFT122"/>
    <property type="match status" value="1"/>
</dbReference>
<name>A0A8J5IEL0_9STRA</name>
<evidence type="ECO:0008006" key="15">
    <source>
        <dbReference type="Google" id="ProtNLM"/>
    </source>
</evidence>
<evidence type="ECO:0000256" key="6">
    <source>
        <dbReference type="PROSITE-ProRule" id="PRU00221"/>
    </source>
</evidence>
<feature type="domain" description="IFT122 first beta-propeller" evidence="10">
    <location>
        <begin position="446"/>
        <end position="634"/>
    </location>
</feature>
<dbReference type="InterPro" id="IPR001680">
    <property type="entry name" value="WD40_rpt"/>
</dbReference>
<dbReference type="InterPro" id="IPR056838">
    <property type="entry name" value="Zn_ribbon_IFT122"/>
</dbReference>
<dbReference type="PANTHER" id="PTHR12764:SF4">
    <property type="entry name" value="INTRAFLAGELLAR TRANSPORT PROTEIN 122 HOMOLOG"/>
    <property type="match status" value="1"/>
</dbReference>
<comment type="subcellular location">
    <subcellularLocation>
        <location evidence="1">Cell projection</location>
        <location evidence="1">Cilium</location>
    </subcellularLocation>
</comment>
<keyword evidence="4" id="KW-0969">Cilium</keyword>
<dbReference type="GO" id="GO:0097730">
    <property type="term" value="C:non-motile cilium"/>
    <property type="evidence" value="ECO:0007669"/>
    <property type="project" value="TreeGrafter"/>
</dbReference>
<dbReference type="Pfam" id="PF23377">
    <property type="entry name" value="Beta-prop_IFT122_2nd"/>
    <property type="match status" value="1"/>
</dbReference>
<feature type="domain" description="Tubby C-terminal" evidence="8">
    <location>
        <begin position="204"/>
        <end position="442"/>
    </location>
</feature>
<reference evidence="13" key="1">
    <citation type="submission" date="2021-01" db="EMBL/GenBank/DDBJ databases">
        <title>Phytophthora aleatoria, a newly-described species from Pinus radiata is distinct from Phytophthora cactorum isolates based on comparative genomics.</title>
        <authorList>
            <person name="Mcdougal R."/>
            <person name="Panda P."/>
            <person name="Williams N."/>
            <person name="Studholme D.J."/>
        </authorList>
    </citation>
    <scope>NUCLEOTIDE SEQUENCE</scope>
    <source>
        <strain evidence="13">NZFS 4037</strain>
    </source>
</reference>
<feature type="region of interest" description="Disordered" evidence="7">
    <location>
        <begin position="1562"/>
        <end position="1601"/>
    </location>
</feature>
<dbReference type="GO" id="GO:1905515">
    <property type="term" value="P:non-motile cilium assembly"/>
    <property type="evidence" value="ECO:0007669"/>
    <property type="project" value="TreeGrafter"/>
</dbReference>
<dbReference type="Pfam" id="PF01167">
    <property type="entry name" value="Tub"/>
    <property type="match status" value="1"/>
</dbReference>
<dbReference type="InterPro" id="IPR039857">
    <property type="entry name" value="Ift122/121"/>
</dbReference>
<protein>
    <recommendedName>
        <fullName evidence="15">Intraflagellar transport protein 122 homolog</fullName>
    </recommendedName>
</protein>
<sequence length="1731" mass="194785">MEVLNDATAALSARSRASEEETELSASSGKEKENSGVFTTKMGMAAQFSGQARLNVPEEEVIIVKKRESKTTEAEAKTDAGTNSKSSRPIANLDDSFDDVEEIPFLEDGKPDAKAKQEKEEKPVEHEDDPEIVIESKRGPPNPSASRSSSSQDEARSEHKDNEEKEDSEAVSRRNATHEDIYDELRKMKLGSGSPRNDEHIVNSSSGRPIMYARKMATSRITSHYVISMNKDDLFLSRMMRSHQYIGKLRSSTSMMEYSLYDQGDNPEDLDSDCEVDEEVRQSIRAELAVIRYHYSKKPYPRKMEVVIPAIQENGQGYLEWRPLSRDQMMDEHVRNIASAGGQNVMDASNFVFLHKRETKYDPLSSCIVDFRSRATCVSVKNFQLVHSEPTNEQMREQYRKAYPDFVYDDQGTVSLPQEYVLLQLGKVGKDCFNMDFQYPFAKTMRSVLAWSDKVPERNGEKFVVQDLAFRPDGTQVVAAVGTRVLVYDAVDGTLLHSLKGHKGTVYSVDYSHDGKRFASGGADNIVIIWTDKAEGILKYTHNDSIQKLAYNPQSQCLASCTSSDFGLWAPEQKSVAKHKVVAKILSACWSKDGQLLALGLLNGNVTLRDKLGTEKRLIERSSAPVWALAWSPALEDDSTDILAVGCWDRTLAFYSPSGVMQGKARKLGFNPTSLTYFSKGKYLLVGGSNHKAGLYTKDGIFLVRICEQESWVWAIKARPKTNFVGVGSEDGTLAVYCLVFGTVHGIYQERYAYREHLTDVIVQHLMTEQKVRIKTRDCVKKLSVYRDRLAVQLSDRIIIYELAGNNATNASYDMHYRVKERITKDLPCSLLVVTSLHFILCQKQKLQQYDFTGRKEREWVLESLIRYIKVTGGAPGREGLLVGLKDGSVWQIFINNPFPIPLIQQSSPISCLDISANREKLAVVDDSHKCLVYDLATKQLLFEEGATNSVAWNTECEDMLCFGGNGQLKIRAGQFPGHTQRMQGFVVGFSGSKVFSLSALSVQTIDVPQSAPLYRYLEQNNFGQAYAVSCLGVTAADWRLLAWEALKSMRFSVARKAFIRVRDVRYIELVNALEQTWKQQLPQSEGSNQEGEDVGGEAGKKVKALLQAEIMAHQGKFPLAAKLFADCGEPARAIKMFADLRMWDEAKRFATARQAGDVQQLVLAQARWAEDVQDWRAAAEMYAASGNYVRAGEILGEHGWLDQLLELTRKPEAAANAQLLTVAASFFLKGGQFVNARDMYLKLGDLDALLQMHIRLQEWEEAVRLADRHRDSVRRPDEVFVPYAQWLVTQDRFDDALEAYTRAQRPDQCCKLLCQLIDNAVSERRFRAAAYYHWRLCEQQLKTVLDSKQQVEDSIELSEEQRARLAEATENELLSELYYAYAMIYAFTDEPFTTLLPESLFHAARFLLNKLSARGSSGRMGGGSGNTVVTAPPPPGISLSNIYFTLGHHALQLESYKLARQAYDKLLQMKLRQDWQSVVECTAMTLQARPYADREELLPVDYRSSTVNPLLNPNNTGDVCVNSGHPFVRSFVSFENLPLVEFQPESGLSDAEAEELILMHPTDTGGSSKRPGDGWRETDYGNGSQSMKLDDDEPERAEDATKDGTDLFEQALNKQATYGSSVGHRSGAAQYRVLQLDARTLRALRPSEVFIVKYPTRAIRPKYYKNMIPEIKIYLSPHCRRFFHEEDFEFEYLKAGHCPCCQVPELVALNPPAPEEEEADSLLNGSKLNK</sequence>
<feature type="compositionally biased region" description="Basic and acidic residues" evidence="7">
    <location>
        <begin position="65"/>
        <end position="78"/>
    </location>
</feature>
<feature type="compositionally biased region" description="Basic and acidic residues" evidence="7">
    <location>
        <begin position="153"/>
        <end position="187"/>
    </location>
</feature>
<dbReference type="Proteomes" id="UP000709295">
    <property type="component" value="Unassembled WGS sequence"/>
</dbReference>
<comment type="caution">
    <text evidence="13">The sequence shown here is derived from an EMBL/GenBank/DDBJ whole genome shotgun (WGS) entry which is preliminary data.</text>
</comment>
<evidence type="ECO:0000259" key="11">
    <source>
        <dbReference type="Pfam" id="PF25144"/>
    </source>
</evidence>
<feature type="domain" description="IFT122 second beta-propeller" evidence="9">
    <location>
        <begin position="745"/>
        <end position="1001"/>
    </location>
</feature>
<evidence type="ECO:0000313" key="13">
    <source>
        <dbReference type="EMBL" id="KAG6958757.1"/>
    </source>
</evidence>
<proteinExistence type="predicted"/>
<evidence type="ECO:0000259" key="10">
    <source>
        <dbReference type="Pfam" id="PF23381"/>
    </source>
</evidence>
<feature type="repeat" description="WD" evidence="6">
    <location>
        <begin position="499"/>
        <end position="530"/>
    </location>
</feature>
<dbReference type="InterPro" id="IPR056152">
    <property type="entry name" value="Beta-prop_IFT122_2nd"/>
</dbReference>
<feature type="compositionally biased region" description="Acidic residues" evidence="7">
    <location>
        <begin position="95"/>
        <end position="105"/>
    </location>
</feature>
<dbReference type="InterPro" id="IPR056153">
    <property type="entry name" value="Beta-prop_IFT122_1st"/>
</dbReference>
<feature type="region of interest" description="Disordered" evidence="7">
    <location>
        <begin position="65"/>
        <end position="205"/>
    </location>
</feature>
<dbReference type="EMBL" id="JAENGY010000652">
    <property type="protein sequence ID" value="KAG6958757.1"/>
    <property type="molecule type" value="Genomic_DNA"/>
</dbReference>
<dbReference type="SMART" id="SM00320">
    <property type="entry name" value="WD40"/>
    <property type="match status" value="7"/>
</dbReference>
<evidence type="ECO:0000256" key="1">
    <source>
        <dbReference type="ARBA" id="ARBA00004138"/>
    </source>
</evidence>
<feature type="domain" description="IFT122 first beta-propeller" evidence="10">
    <location>
        <begin position="638"/>
        <end position="740"/>
    </location>
</feature>
<keyword evidence="2 6" id="KW-0853">WD repeat</keyword>
<accession>A0A8J5IEL0</accession>
<keyword evidence="5" id="KW-0966">Cell projection</keyword>
<keyword evidence="3" id="KW-0677">Repeat</keyword>
<feature type="compositionally biased region" description="Basic and acidic residues" evidence="7">
    <location>
        <begin position="1571"/>
        <end position="1580"/>
    </location>
</feature>
<organism evidence="13 14">
    <name type="scientific">Phytophthora aleatoria</name>
    <dbReference type="NCBI Taxonomy" id="2496075"/>
    <lineage>
        <taxon>Eukaryota</taxon>
        <taxon>Sar</taxon>
        <taxon>Stramenopiles</taxon>
        <taxon>Oomycota</taxon>
        <taxon>Peronosporomycetes</taxon>
        <taxon>Peronosporales</taxon>
        <taxon>Peronosporaceae</taxon>
        <taxon>Phytophthora</taxon>
    </lineage>
</organism>
<dbReference type="InterPro" id="IPR000007">
    <property type="entry name" value="Tubby_C"/>
</dbReference>
<dbReference type="PANTHER" id="PTHR12764">
    <property type="entry name" value="WD REPEAT DOMAIN-RELATED"/>
    <property type="match status" value="1"/>
</dbReference>
<feature type="domain" description="IFT122 zinc ribbon" evidence="11">
    <location>
        <begin position="1496"/>
        <end position="1541"/>
    </location>
</feature>